<gene>
    <name evidence="1" type="ORF">BGW38_000194</name>
</gene>
<sequence>MVSGLVAGSILNRQRKKGHWGGKVKSSVNEKERWESGIYGSLIDDDEDEFSDSALSSNESVDYNSDSYSSVPLFKSGRRSRISGRKAVFQALPKFVFVIAVLLGCNWYHTLRTDVSNEDLNQSIDPQSSYLLTLILMTAPRRTGAVYIKETLSSYLENFPDEDADELYSRIQIVIYTHFTDFTGYDEAKAYFDTIPKARKYVRWVREEGSEISQRKHLVSAIRKIGTEMDSAYLGIMEDDFPFCKHGWQDMLNTVYEANQRVKEHCGVFVGTGGSGLIFKRAVALTASFILENDVLMAAQGLEVPPPDITLQDCMLGLHDYCSTCAGTMVISRTLAQKHLGYNSSTSGDGYDKNQFQCGWRHPFNGLPNVHSF</sequence>
<dbReference type="EMBL" id="JAABOA010001047">
    <property type="protein sequence ID" value="KAF9582450.1"/>
    <property type="molecule type" value="Genomic_DNA"/>
</dbReference>
<proteinExistence type="predicted"/>
<dbReference type="AlphaFoldDB" id="A0A9P6FV78"/>
<name>A0A9P6FV78_9FUNG</name>
<dbReference type="OrthoDB" id="3339358at2759"/>
<protein>
    <submittedName>
        <fullName evidence="1">Uncharacterized protein</fullName>
    </submittedName>
</protein>
<organism evidence="1 2">
    <name type="scientific">Lunasporangiospora selenospora</name>
    <dbReference type="NCBI Taxonomy" id="979761"/>
    <lineage>
        <taxon>Eukaryota</taxon>
        <taxon>Fungi</taxon>
        <taxon>Fungi incertae sedis</taxon>
        <taxon>Mucoromycota</taxon>
        <taxon>Mortierellomycotina</taxon>
        <taxon>Mortierellomycetes</taxon>
        <taxon>Mortierellales</taxon>
        <taxon>Mortierellaceae</taxon>
        <taxon>Lunasporangiospora</taxon>
    </lineage>
</organism>
<accession>A0A9P6FV78</accession>
<evidence type="ECO:0000313" key="2">
    <source>
        <dbReference type="Proteomes" id="UP000780801"/>
    </source>
</evidence>
<dbReference type="Proteomes" id="UP000780801">
    <property type="component" value="Unassembled WGS sequence"/>
</dbReference>
<reference evidence="1" key="1">
    <citation type="journal article" date="2020" name="Fungal Divers.">
        <title>Resolving the Mortierellaceae phylogeny through synthesis of multi-gene phylogenetics and phylogenomics.</title>
        <authorList>
            <person name="Vandepol N."/>
            <person name="Liber J."/>
            <person name="Desiro A."/>
            <person name="Na H."/>
            <person name="Kennedy M."/>
            <person name="Barry K."/>
            <person name="Grigoriev I.V."/>
            <person name="Miller A.N."/>
            <person name="O'Donnell K."/>
            <person name="Stajich J.E."/>
            <person name="Bonito G."/>
        </authorList>
    </citation>
    <scope>NUCLEOTIDE SEQUENCE</scope>
    <source>
        <strain evidence="1">KOD1015</strain>
    </source>
</reference>
<evidence type="ECO:0000313" key="1">
    <source>
        <dbReference type="EMBL" id="KAF9582450.1"/>
    </source>
</evidence>
<comment type="caution">
    <text evidence="1">The sequence shown here is derived from an EMBL/GenBank/DDBJ whole genome shotgun (WGS) entry which is preliminary data.</text>
</comment>
<keyword evidence="2" id="KW-1185">Reference proteome</keyword>